<name>A0A975GML1_9BACT</name>
<reference evidence="1" key="1">
    <citation type="journal article" date="2021" name="Microb. Physiol.">
        <title>Proteogenomic Insights into the Physiology of Marine, Sulfate-Reducing, Filamentous Desulfonema limicola and Desulfonema magnum.</title>
        <authorList>
            <person name="Schnaars V."/>
            <person name="Wohlbrand L."/>
            <person name="Scheve S."/>
            <person name="Hinrichs C."/>
            <person name="Reinhardt R."/>
            <person name="Rabus R."/>
        </authorList>
    </citation>
    <scope>NUCLEOTIDE SEQUENCE</scope>
    <source>
        <strain evidence="1">4be13</strain>
    </source>
</reference>
<keyword evidence="2" id="KW-1185">Reference proteome</keyword>
<dbReference type="AlphaFoldDB" id="A0A975GML1"/>
<protein>
    <submittedName>
        <fullName evidence="1">Uncharacterized protein</fullName>
    </submittedName>
</protein>
<evidence type="ECO:0000313" key="1">
    <source>
        <dbReference type="EMBL" id="QTA85963.1"/>
    </source>
</evidence>
<dbReference type="KEGG" id="dmm:dnm_019800"/>
<dbReference type="EMBL" id="CP061800">
    <property type="protein sequence ID" value="QTA85963.1"/>
    <property type="molecule type" value="Genomic_DNA"/>
</dbReference>
<proteinExistence type="predicted"/>
<dbReference type="Proteomes" id="UP000663722">
    <property type="component" value="Chromosome"/>
</dbReference>
<gene>
    <name evidence="1" type="ORF">dnm_019800</name>
</gene>
<dbReference type="RefSeq" id="WP_207681802.1">
    <property type="nucleotide sequence ID" value="NZ_CP061800.1"/>
</dbReference>
<evidence type="ECO:0000313" key="2">
    <source>
        <dbReference type="Proteomes" id="UP000663722"/>
    </source>
</evidence>
<organism evidence="1 2">
    <name type="scientific">Desulfonema magnum</name>
    <dbReference type="NCBI Taxonomy" id="45655"/>
    <lineage>
        <taxon>Bacteria</taxon>
        <taxon>Pseudomonadati</taxon>
        <taxon>Thermodesulfobacteriota</taxon>
        <taxon>Desulfobacteria</taxon>
        <taxon>Desulfobacterales</taxon>
        <taxon>Desulfococcaceae</taxon>
        <taxon>Desulfonema</taxon>
    </lineage>
</organism>
<sequence length="75" mass="8622">MILHAQVNEDGTLNAEIPKSLWGKRVLISIDRAVSSESSDWQKISEILEEADMLNFPRRSHDKILADLRAFRETE</sequence>
<accession>A0A975GML1</accession>